<keyword evidence="8" id="KW-0479">Metal-binding</keyword>
<feature type="domain" description="DDE Tnp4" evidence="14">
    <location>
        <begin position="351"/>
        <end position="442"/>
    </location>
</feature>
<keyword evidence="10" id="KW-0539">Nucleus</keyword>
<dbReference type="GO" id="GO:0016787">
    <property type="term" value="F:hydrolase activity"/>
    <property type="evidence" value="ECO:0007669"/>
    <property type="project" value="UniProtKB-KW"/>
</dbReference>
<dbReference type="EMBL" id="JAOPHQ010006257">
    <property type="protein sequence ID" value="KAK0132639.1"/>
    <property type="molecule type" value="Genomic_DNA"/>
</dbReference>
<comment type="similarity">
    <text evidence="4">Belongs to the HARBI1 family.</text>
</comment>
<evidence type="ECO:0000256" key="12">
    <source>
        <dbReference type="ARBA" id="ARBA00045850"/>
    </source>
</evidence>
<feature type="region of interest" description="Disordered" evidence="13">
    <location>
        <begin position="137"/>
        <end position="173"/>
    </location>
</feature>
<reference evidence="15" key="1">
    <citation type="journal article" date="2023" name="Front. Mar. Sci.">
        <title>A new Merluccius polli reference genome to investigate the effects of global change in West African waters.</title>
        <authorList>
            <person name="Mateo J.L."/>
            <person name="Blanco-Fernandez C."/>
            <person name="Garcia-Vazquez E."/>
            <person name="Machado-Schiaffino G."/>
        </authorList>
    </citation>
    <scope>NUCLEOTIDE SEQUENCE</scope>
    <source>
        <strain evidence="15">C29</strain>
        <tissue evidence="15">Fin</tissue>
    </source>
</reference>
<evidence type="ECO:0000256" key="3">
    <source>
        <dbReference type="ARBA" id="ARBA00004496"/>
    </source>
</evidence>
<keyword evidence="7" id="KW-0540">Nuclease</keyword>
<dbReference type="Pfam" id="PF13359">
    <property type="entry name" value="DDE_Tnp_4"/>
    <property type="match status" value="1"/>
</dbReference>
<dbReference type="Proteomes" id="UP001174136">
    <property type="component" value="Unassembled WGS sequence"/>
</dbReference>
<comment type="function">
    <text evidence="12">Transposase-derived protein that may have nuclease activity. Does not have transposase activity.</text>
</comment>
<name>A0AA47M300_MERPO</name>
<proteinExistence type="inferred from homology"/>
<evidence type="ECO:0000259" key="14">
    <source>
        <dbReference type="Pfam" id="PF13359"/>
    </source>
</evidence>
<evidence type="ECO:0000313" key="16">
    <source>
        <dbReference type="Proteomes" id="UP001174136"/>
    </source>
</evidence>
<sequence length="451" mass="49604">MDFIQKSGVKIPNAVIVSGITQVPEQDEQVIDFLKVYGKIEKILSVDDSLSEFYQNLIVEYSSGSSQLPYRYTVRDDPTIVYEVKTLSSVYATNIGSNVTKTYLAELKELAKLSGKDYGEVLKEMSQIGEDVEAMRPTVEESSPTHVDEVPRTSFSDVTPSNNGATDYVPLTSGRRAPSLSVSDMNPPDIQKVVIEHIVQGQDVVPHMQSQLGQRIRRGRERVYQPRQTYLSLSEEECRQKLCLTRQAVTDVCHLLADELGTDAPCPYALPVAVKVTAALYFYASGSFQHPLSTIGGISQSAISSAIHAVTSGLVRHAGKYIQFPVTPDSQETTKQAFWAKCGFPGVLGAIDCTHVQLRAPSENALIYINRKGTHSINIQVICDAACKITHVFANYPGSSHDSFILANSAIPAIFEGNPPLDGWLLGDNGYPLKTWLMTPFFMPATAREMF</sequence>
<evidence type="ECO:0000256" key="10">
    <source>
        <dbReference type="ARBA" id="ARBA00023242"/>
    </source>
</evidence>
<gene>
    <name evidence="15" type="primary">HARBI1_56</name>
    <name evidence="15" type="ORF">N1851_032507</name>
</gene>
<keyword evidence="6" id="KW-0963">Cytoplasm</keyword>
<dbReference type="GO" id="GO:0004518">
    <property type="term" value="F:nuclease activity"/>
    <property type="evidence" value="ECO:0007669"/>
    <property type="project" value="UniProtKB-KW"/>
</dbReference>
<comment type="cofactor">
    <cofactor evidence="1">
        <name>a divalent metal cation</name>
        <dbReference type="ChEBI" id="CHEBI:60240"/>
    </cofactor>
</comment>
<dbReference type="InterPro" id="IPR045249">
    <property type="entry name" value="HARBI1-like"/>
</dbReference>
<organism evidence="15 16">
    <name type="scientific">Merluccius polli</name>
    <name type="common">Benguela hake</name>
    <name type="synonym">Merluccius cadenati</name>
    <dbReference type="NCBI Taxonomy" id="89951"/>
    <lineage>
        <taxon>Eukaryota</taxon>
        <taxon>Metazoa</taxon>
        <taxon>Chordata</taxon>
        <taxon>Craniata</taxon>
        <taxon>Vertebrata</taxon>
        <taxon>Euteleostomi</taxon>
        <taxon>Actinopterygii</taxon>
        <taxon>Neopterygii</taxon>
        <taxon>Teleostei</taxon>
        <taxon>Neoteleostei</taxon>
        <taxon>Acanthomorphata</taxon>
        <taxon>Zeiogadaria</taxon>
        <taxon>Gadariae</taxon>
        <taxon>Gadiformes</taxon>
        <taxon>Gadoidei</taxon>
        <taxon>Merlucciidae</taxon>
        <taxon>Merluccius</taxon>
    </lineage>
</organism>
<dbReference type="AlphaFoldDB" id="A0AA47M300"/>
<evidence type="ECO:0000256" key="7">
    <source>
        <dbReference type="ARBA" id="ARBA00022722"/>
    </source>
</evidence>
<feature type="compositionally biased region" description="Polar residues" evidence="13">
    <location>
        <begin position="153"/>
        <end position="165"/>
    </location>
</feature>
<evidence type="ECO:0000256" key="5">
    <source>
        <dbReference type="ARBA" id="ARBA00015519"/>
    </source>
</evidence>
<evidence type="ECO:0000256" key="1">
    <source>
        <dbReference type="ARBA" id="ARBA00001968"/>
    </source>
</evidence>
<dbReference type="InterPro" id="IPR027806">
    <property type="entry name" value="HARBI1_dom"/>
</dbReference>
<protein>
    <recommendedName>
        <fullName evidence="5">Putative nuclease HARBI1</fullName>
    </recommendedName>
    <alternativeName>
        <fullName evidence="11">Harbinger transposase-derived nuclease</fullName>
    </alternativeName>
</protein>
<comment type="subcellular location">
    <subcellularLocation>
        <location evidence="3">Cytoplasm</location>
    </subcellularLocation>
    <subcellularLocation>
        <location evidence="2">Nucleus</location>
    </subcellularLocation>
</comment>
<evidence type="ECO:0000313" key="15">
    <source>
        <dbReference type="EMBL" id="KAK0132639.1"/>
    </source>
</evidence>
<evidence type="ECO:0000256" key="8">
    <source>
        <dbReference type="ARBA" id="ARBA00022723"/>
    </source>
</evidence>
<evidence type="ECO:0000256" key="11">
    <source>
        <dbReference type="ARBA" id="ARBA00030126"/>
    </source>
</evidence>
<comment type="caution">
    <text evidence="15">The sequence shown here is derived from an EMBL/GenBank/DDBJ whole genome shotgun (WGS) entry which is preliminary data.</text>
</comment>
<evidence type="ECO:0000256" key="4">
    <source>
        <dbReference type="ARBA" id="ARBA00006958"/>
    </source>
</evidence>
<keyword evidence="9" id="KW-0378">Hydrolase</keyword>
<dbReference type="InterPro" id="IPR026103">
    <property type="entry name" value="HARBI1_animal"/>
</dbReference>
<dbReference type="GO" id="GO:0046872">
    <property type="term" value="F:metal ion binding"/>
    <property type="evidence" value="ECO:0007669"/>
    <property type="project" value="UniProtKB-KW"/>
</dbReference>
<dbReference type="GO" id="GO:0005634">
    <property type="term" value="C:nucleus"/>
    <property type="evidence" value="ECO:0007669"/>
    <property type="project" value="UniProtKB-SubCell"/>
</dbReference>
<evidence type="ECO:0000256" key="6">
    <source>
        <dbReference type="ARBA" id="ARBA00022490"/>
    </source>
</evidence>
<accession>A0AA47M300</accession>
<evidence type="ECO:0000256" key="9">
    <source>
        <dbReference type="ARBA" id="ARBA00022801"/>
    </source>
</evidence>
<dbReference type="PRINTS" id="PR02086">
    <property type="entry name" value="PUTNUCHARBI1"/>
</dbReference>
<dbReference type="PANTHER" id="PTHR22930">
    <property type="match status" value="1"/>
</dbReference>
<dbReference type="PANTHER" id="PTHR22930:SF267">
    <property type="entry name" value="NUCLEASE HARBI1-RELATED"/>
    <property type="match status" value="1"/>
</dbReference>
<evidence type="ECO:0000256" key="13">
    <source>
        <dbReference type="SAM" id="MobiDB-lite"/>
    </source>
</evidence>
<dbReference type="GO" id="GO:0005737">
    <property type="term" value="C:cytoplasm"/>
    <property type="evidence" value="ECO:0007669"/>
    <property type="project" value="UniProtKB-SubCell"/>
</dbReference>
<evidence type="ECO:0000256" key="2">
    <source>
        <dbReference type="ARBA" id="ARBA00004123"/>
    </source>
</evidence>
<keyword evidence="16" id="KW-1185">Reference proteome</keyword>